<evidence type="ECO:0000313" key="5">
    <source>
        <dbReference type="EMBL" id="SCN25129.1"/>
    </source>
</evidence>
<accession>A0A0Y9WJJ7</accession>
<evidence type="ECO:0000256" key="1">
    <source>
        <dbReference type="SAM" id="Coils"/>
    </source>
</evidence>
<gene>
    <name evidence="3" type="ORF">PBK173_000191200</name>
    <name evidence="5" type="ORF">PBNK65E_000182800</name>
    <name evidence="4" type="ORF">PBNK65NY_000182000</name>
    <name evidence="6" type="ORF">PBSP11A_000181800</name>
</gene>
<proteinExistence type="predicted"/>
<dbReference type="EMBL" id="LT614635">
    <property type="protein sequence ID" value="SCN25129.1"/>
    <property type="molecule type" value="Genomic_DNA"/>
</dbReference>
<evidence type="ECO:0000256" key="2">
    <source>
        <dbReference type="SAM" id="MobiDB-lite"/>
    </source>
</evidence>
<evidence type="ECO:0000313" key="4">
    <source>
        <dbReference type="EMBL" id="SCM21885.1"/>
    </source>
</evidence>
<dbReference type="OrthoDB" id="387139at2759"/>
<feature type="coiled-coil region" evidence="1">
    <location>
        <begin position="1079"/>
        <end position="1155"/>
    </location>
</feature>
<sequence>MDKNYEFQYYQNLMKKELKDYEAHSDVSCKIGYSDSESEGVASIKEMPYYAYKKNVINNKKEKLEKPIWKSFYDIEETAKDSYSDYEYSKNKKVESEIESPRFGNTSEDDYKNSERVNNESYKQNENNEWENNYIDAINDSAKIYPFDKINNNVKNSLINNRNDNSSNEDFIYMSNNLNYNFKEELEKNMFNNLNMFKNLKKNNFDDATKHFMKPKTFKDINGLYYDTNEKAIDIDLLKMEHEKLTRMSSLTNLNRIECDYLAHNNFPNTSNDNEYKKSKINKSGNNNYTKLRKNILDKNIRSDEINNTPLSSDDINSYIYNRNVKDYNIDLKNKEIENIRKIGNKSKGKNTILKKIGVYWENKKEMQNEESYEDEEDEEDDEDEEDEEDDEDEEDEEDDEDEEDEEDDEDEEEEEEEEVEEDESKKKHTYKSGKKRNDSDRFLKLKKKDNMPNDVVNNKNNTKNKSRDDNNAKKRQNIKKNIKSFAGTPKGVSKEIVKNIIKSIVENYDNNYSEDFNSNKLTINVENEDSENNQKMNKSILEPQNISENEDLINEHIAKKINFEWWKSTEKIDNKEIDGIKKQKGTSDKINNKDNLIEKENSNKEKIGNRYEIPKNISYYVNMNRKKNAEKVIGNNNNFGKNNNSEDDNDECGSNEKIDSCENDNNVDDSKAEENFKSQNIMKQLNIEYNNNNSSSLSNTNKESIRNALYCEREQISNYDNNKNKLLENEKSFENDKYSGNTINDLYFFYDKINEHFEKENDDDLNNKNKSNLISNDSDDIKKKNLIEYAQKNVKEQSIIDRIHKNFNDYDKNDRKNEKIDIFLKYLKCVDKNLLESVFAFFVEKESNIEIKKHLETILLEKRNKVNQLTETTNILMNNQNTQTVNKDLKHEGIQTNNIKKEDNSIQTGIKDINNQIYVRENMVNKKTSIDSIFFRNLTKDSGLLEEANAASKSKKYEYGENKNINISANLNKDEYEELKNIIDLKANILEKIKSCYNNMDTENNYEEAILMINDKGEHQKNINIIERNYRDDNNSHQVNKTKKNNKDISNNLYNSKSIGDNYVQNKSVITTETFETIKSFEDKIKILKLQNERLKKKIEKLYDEKEKIKNDYKKMEKIKKNQDNLFEATDKHIEKLHCELENMSKQNELIKINLKDKDMKIIELESQICNNNMYSNECLNHTNLDVKNRESNTKEHANNNDAHSLNDSITDKKQIKKQIVLLQDQLFMLKNEIKQMEFLKSKNMELNKLLNMKKCNINENERNIDKLEKSIDKLKEKNFNLTEQICDLKEKIIMLEKAAQLRNDESSNTTASSIDSGTTINNEIKIMKEEIEALYKDKIKLLKSNLEEKTNKINILNTLLKTSNEQSIELNKKIKCLLKENKNLQKNYEKSINDLKKINIKYEDILKENSIKPDSIITTFDLNNEKIEHNTVKQTDEFAQIDDSYDMNKFKKVYDIPNHKDNRENCYDQIKTEIDKNLYEKKCTPNLKETQTDDTNLVLISVDKKEMAEIKKNDYNILEDNNSKINGKNTMFNNRKENIYTNLLKNENKYVNVNNIFEIDSIRENLQNMFSNTNENEPFNNYGINNNVHRYTNMNKINGYSDSHLSNNIESEHVSIQNTESLQNINKYVNKIYAPIEDVYNRNNLQFISLHKNDENNRYTISENGTISQNSVEKNDNSNKYYISNKENIIENNQENSIKNSDNVNIKTYECLNKINEFESANNESTLNNTETENNSTNDFKNIIYEDNHIAYNNKIIENYNDQDLKNYYLNSQKTNNMNEYKPNDNMANEKKKKGEAWIIDIKNNEVFPYTKIEKCVLYDEKESGTKKNNNKKKGCQKKYSKNSTVNDMRNRTYNIVKRPNESIKMNKTAFANKKKNANLYMHKTNGKKLDSLVNDISKLVKNKIKEELKGKNVSKDITNFEITKIKKKNPISKSALNNIRQDTAIISSDTFSLSSEVLNSTFEKVDENNKDNIVDKKGCNSDKNCNDQINNGTFENSFNHKTAYSVNFTTDENKQNAYVSNNDIIDTNLQKNYMNDFIMDNKNNYSLYNPSYVNNDILLNNLTLNQKYMNEPEYFNKNLMDIQQLLPDMLFNDVNDLYYNMNLNKNGLDSSKMCKIDISANNNINYDNLNYQNWPKINLLNQNNFNSNTEIINEYIKNTNPMVNGFMQNNMNAFNGISNGNRHSDNYILDNNINDPEKDSTNYSINIMNNYNDIIKNINGCPLPGTLDNSIINPLLSCNNNSENIKMSFENGKFNSYIPSFNALNLENNTTLYLQNNNKCLNHDTTNTSEVNKNIQAELVNKINNSHVSDKALNNQVENANNKDVRDSAAEKNVYNSHTNKFHNPKNNKVVSTKNCHDKKNNLIKKSTNRSKSVDIKKNDKKGNLLNENNSKRPKIKTQIFNYTENKNGLRDMSSYAKKVLEDMKSLIPSNISSLNTTGKNNKIEKNCLSSEINNIITANESPNFCKENNDIELNNLHNKFSKTENENTVESKVPTYFDYDNKQNEKDDCADKYTSNNDMPTVHNVNDKKININNNMDNVYFDKKHSFQYNNENISKENRQNTYSKDSYNLMYNKFKRTSSAVNNSFSIPPKSDSNLFQSETRKSLSNFREALKKHGILG</sequence>
<feature type="region of interest" description="Disordered" evidence="2">
    <location>
        <begin position="365"/>
        <end position="478"/>
    </location>
</feature>
<evidence type="ECO:0000313" key="6">
    <source>
        <dbReference type="EMBL" id="SCO61708.1"/>
    </source>
</evidence>
<dbReference type="EMBL" id="LT608257">
    <property type="protein sequence ID" value="SCO61708.1"/>
    <property type="molecule type" value="Genomic_DNA"/>
</dbReference>
<reference evidence="3 7" key="1">
    <citation type="submission" date="2016-02" db="EMBL/GenBank/DDBJ databases">
        <authorList>
            <consortium name="Pathogen Informatics"/>
        </authorList>
    </citation>
    <scope>NUCLEOTIDE SEQUENCE [LARGE SCALE GENOMIC DNA]</scope>
    <source>
        <strain evidence="3 7">K173</strain>
        <strain evidence="4 10">NK65 ny</strain>
        <strain evidence="5 9">NK65e</strain>
        <strain evidence="6 8">SP11 Antwerpcl1</strain>
    </source>
</reference>
<feature type="region of interest" description="Disordered" evidence="2">
    <location>
        <begin position="94"/>
        <end position="121"/>
    </location>
</feature>
<evidence type="ECO:0000313" key="10">
    <source>
        <dbReference type="Proteomes" id="UP000516480"/>
    </source>
</evidence>
<dbReference type="EMBL" id="LT160029">
    <property type="protein sequence ID" value="CXI41135.1"/>
    <property type="molecule type" value="Genomic_DNA"/>
</dbReference>
<dbReference type="EMBL" id="LT608145">
    <property type="protein sequence ID" value="SCM21885.1"/>
    <property type="molecule type" value="Genomic_DNA"/>
</dbReference>
<dbReference type="Proteomes" id="UP000516480">
    <property type="component" value="Chromosome 9"/>
</dbReference>
<feature type="region of interest" description="Disordered" evidence="2">
    <location>
        <begin position="634"/>
        <end position="671"/>
    </location>
</feature>
<dbReference type="Proteomes" id="UP000219860">
    <property type="component" value="Chromosome 9"/>
</dbReference>
<dbReference type="Proteomes" id="UP000069549">
    <property type="component" value="Chromosome 9"/>
</dbReference>
<evidence type="ECO:0000313" key="3">
    <source>
        <dbReference type="EMBL" id="CXI41135.1"/>
    </source>
</evidence>
<evidence type="ECO:0000313" key="9">
    <source>
        <dbReference type="Proteomes" id="UP000220214"/>
    </source>
</evidence>
<dbReference type="Proteomes" id="UP000220214">
    <property type="component" value="Chromosome 9"/>
</dbReference>
<feature type="coiled-coil region" evidence="1">
    <location>
        <begin position="1214"/>
        <end position="1286"/>
    </location>
</feature>
<protein>
    <submittedName>
        <fullName evidence="3">Uncharacterized protein</fullName>
    </submittedName>
</protein>
<evidence type="ECO:0000313" key="7">
    <source>
        <dbReference type="Proteomes" id="UP000069549"/>
    </source>
</evidence>
<keyword evidence="1" id="KW-0175">Coiled coil</keyword>
<organism evidence="3 7">
    <name type="scientific">Plasmodium berghei</name>
    <dbReference type="NCBI Taxonomy" id="5821"/>
    <lineage>
        <taxon>Eukaryota</taxon>
        <taxon>Sar</taxon>
        <taxon>Alveolata</taxon>
        <taxon>Apicomplexa</taxon>
        <taxon>Aconoidasida</taxon>
        <taxon>Haemosporida</taxon>
        <taxon>Plasmodiidae</taxon>
        <taxon>Plasmodium</taxon>
        <taxon>Plasmodium (Vinckeia)</taxon>
    </lineage>
</organism>
<feature type="compositionally biased region" description="Acidic residues" evidence="2">
    <location>
        <begin position="369"/>
        <end position="423"/>
    </location>
</feature>
<feature type="coiled-coil region" evidence="1">
    <location>
        <begin position="1334"/>
        <end position="1403"/>
    </location>
</feature>
<dbReference type="OMA" id="MEDNFMQ"/>
<feature type="compositionally biased region" description="Low complexity" evidence="2">
    <location>
        <begin position="453"/>
        <end position="464"/>
    </location>
</feature>
<name>A0A0Y9WJJ7_PLABE</name>
<feature type="compositionally biased region" description="Basic and acidic residues" evidence="2">
    <location>
        <begin position="109"/>
        <end position="118"/>
    </location>
</feature>
<dbReference type="VEuPathDB" id="PlasmoDB:PBANKA_0910700"/>
<evidence type="ECO:0000313" key="8">
    <source>
        <dbReference type="Proteomes" id="UP000219860"/>
    </source>
</evidence>
<dbReference type="SMR" id="A0A0Y9WJJ7"/>
<feature type="compositionally biased region" description="Basic and acidic residues" evidence="2">
    <location>
        <begin position="436"/>
        <end position="452"/>
    </location>
</feature>
<feature type="compositionally biased region" description="Low complexity" evidence="2">
    <location>
        <begin position="635"/>
        <end position="644"/>
    </location>
</feature>